<evidence type="ECO:0000313" key="2">
    <source>
        <dbReference type="EMBL" id="KPV51910.1"/>
    </source>
</evidence>
<proteinExistence type="predicted"/>
<gene>
    <name evidence="2" type="ORF">SE17_18555</name>
</gene>
<dbReference type="EMBL" id="LJCR01000728">
    <property type="protein sequence ID" value="KPV51910.1"/>
    <property type="molecule type" value="Genomic_DNA"/>
</dbReference>
<dbReference type="AlphaFoldDB" id="A0A0P9DFF7"/>
<dbReference type="InterPro" id="IPR052164">
    <property type="entry name" value="Anthracycline_SecMetBiosynth"/>
</dbReference>
<feature type="domain" description="VOC" evidence="1">
    <location>
        <begin position="141"/>
        <end position="254"/>
    </location>
</feature>
<dbReference type="PROSITE" id="PS51819">
    <property type="entry name" value="VOC"/>
    <property type="match status" value="2"/>
</dbReference>
<name>A0A0P9DFF7_9CHLR</name>
<dbReference type="PANTHER" id="PTHR33993">
    <property type="entry name" value="GLYOXALASE-RELATED"/>
    <property type="match status" value="1"/>
</dbReference>
<keyword evidence="3" id="KW-1185">Reference proteome</keyword>
<dbReference type="CDD" id="cd07247">
    <property type="entry name" value="SgaA_N_like"/>
    <property type="match status" value="2"/>
</dbReference>
<dbReference type="Proteomes" id="UP000050509">
    <property type="component" value="Unassembled WGS sequence"/>
</dbReference>
<evidence type="ECO:0000313" key="3">
    <source>
        <dbReference type="Proteomes" id="UP000050509"/>
    </source>
</evidence>
<dbReference type="PATRIC" id="fig|186479.3.peg.9931"/>
<accession>A0A0P9DFF7</accession>
<comment type="caution">
    <text evidence="2">The sequence shown here is derived from an EMBL/GenBank/DDBJ whole genome shotgun (WGS) entry which is preliminary data.</text>
</comment>
<dbReference type="SUPFAM" id="SSF54593">
    <property type="entry name" value="Glyoxalase/Bleomycin resistance protein/Dihydroxybiphenyl dioxygenase"/>
    <property type="match status" value="2"/>
</dbReference>
<sequence>MTTFTEPKPAGLPTWLDLVAPDAEAARAFYQAVFGWEYDVGAPEFGGYATARLGDRPVAGVVRNQPDAPAMPAAWGLYFATNDIEADLAKALSLGAQVLYPTMAVGDFGSMATCADPQGAAFSFWQAGSHIGTQVVNEPGAAAWHELYTSNAQAARDFYSALLGASADPMPGGMEYYVLKQGDWMFSGIMQIDPSWGGMQPQWVTYFAVANADETVARVVASGGKIMGTIDDSPFGRIAALADPQGAVFKIVETPAA</sequence>
<dbReference type="InterPro" id="IPR029068">
    <property type="entry name" value="Glyas_Bleomycin-R_OHBP_Dase"/>
</dbReference>
<dbReference type="Pfam" id="PF00903">
    <property type="entry name" value="Glyoxalase"/>
    <property type="match status" value="1"/>
</dbReference>
<dbReference type="Gene3D" id="3.10.180.10">
    <property type="entry name" value="2,3-Dihydroxybiphenyl 1,2-Dioxygenase, domain 1"/>
    <property type="match status" value="2"/>
</dbReference>
<evidence type="ECO:0000259" key="1">
    <source>
        <dbReference type="PROSITE" id="PS51819"/>
    </source>
</evidence>
<dbReference type="InterPro" id="IPR004360">
    <property type="entry name" value="Glyas_Fos-R_dOase_dom"/>
</dbReference>
<protein>
    <recommendedName>
        <fullName evidence="1">VOC domain-containing protein</fullName>
    </recommendedName>
</protein>
<dbReference type="Pfam" id="PF18029">
    <property type="entry name" value="Glyoxalase_6"/>
    <property type="match status" value="1"/>
</dbReference>
<dbReference type="PANTHER" id="PTHR33993:SF14">
    <property type="entry name" value="GB|AAF24581.1"/>
    <property type="match status" value="1"/>
</dbReference>
<feature type="domain" description="VOC" evidence="1">
    <location>
        <begin position="12"/>
        <end position="127"/>
    </location>
</feature>
<reference evidence="2 3" key="1">
    <citation type="submission" date="2015-09" db="EMBL/GenBank/DDBJ databases">
        <title>Draft genome sequence of Kouleothrix aurantiaca JCM 19913.</title>
        <authorList>
            <person name="Hemp J."/>
        </authorList>
    </citation>
    <scope>NUCLEOTIDE SEQUENCE [LARGE SCALE GENOMIC DNA]</scope>
    <source>
        <strain evidence="2 3">COM-B</strain>
    </source>
</reference>
<organism evidence="2 3">
    <name type="scientific">Kouleothrix aurantiaca</name>
    <dbReference type="NCBI Taxonomy" id="186479"/>
    <lineage>
        <taxon>Bacteria</taxon>
        <taxon>Bacillati</taxon>
        <taxon>Chloroflexota</taxon>
        <taxon>Chloroflexia</taxon>
        <taxon>Chloroflexales</taxon>
        <taxon>Roseiflexineae</taxon>
        <taxon>Roseiflexaceae</taxon>
        <taxon>Kouleothrix</taxon>
    </lineage>
</organism>
<dbReference type="InterPro" id="IPR037523">
    <property type="entry name" value="VOC_core"/>
</dbReference>
<dbReference type="InterPro" id="IPR041581">
    <property type="entry name" value="Glyoxalase_6"/>
</dbReference>